<evidence type="ECO:0000256" key="1">
    <source>
        <dbReference type="SAM" id="MobiDB-lite"/>
    </source>
</evidence>
<accession>A0A418VEF6</accession>
<proteinExistence type="predicted"/>
<evidence type="ECO:0000313" key="3">
    <source>
        <dbReference type="Proteomes" id="UP000286287"/>
    </source>
</evidence>
<dbReference type="RefSeq" id="WP_119761466.1">
    <property type="nucleotide sequence ID" value="NZ_QYUJ01000010.1"/>
</dbReference>
<protein>
    <submittedName>
        <fullName evidence="2">Uncharacterized protein</fullName>
    </submittedName>
</protein>
<reference evidence="2 3" key="1">
    <citation type="submission" date="2018-09" db="EMBL/GenBank/DDBJ databases">
        <authorList>
            <person name="Zhu H."/>
        </authorList>
    </citation>
    <scope>NUCLEOTIDE SEQUENCE [LARGE SCALE GENOMIC DNA]</scope>
    <source>
        <strain evidence="2 3">K2S05-167</strain>
    </source>
</reference>
<organism evidence="2 3">
    <name type="scientific">Deinococcus cavernae</name>
    <dbReference type="NCBI Taxonomy" id="2320857"/>
    <lineage>
        <taxon>Bacteria</taxon>
        <taxon>Thermotogati</taxon>
        <taxon>Deinococcota</taxon>
        <taxon>Deinococci</taxon>
        <taxon>Deinococcales</taxon>
        <taxon>Deinococcaceae</taxon>
        <taxon>Deinococcus</taxon>
    </lineage>
</organism>
<dbReference type="Proteomes" id="UP000286287">
    <property type="component" value="Unassembled WGS sequence"/>
</dbReference>
<name>A0A418VEF6_9DEIO</name>
<keyword evidence="3" id="KW-1185">Reference proteome</keyword>
<dbReference type="AlphaFoldDB" id="A0A418VEF6"/>
<comment type="caution">
    <text evidence="2">The sequence shown here is derived from an EMBL/GenBank/DDBJ whole genome shotgun (WGS) entry which is preliminary data.</text>
</comment>
<sequence length="224" mass="25053">MNDESSKGGRQSRDLPPEQSRIKARALANASSQWGTVAKKEGQAGIQAKTQLSAQKLAEENLPAYWSREWYMQQYEQAGQNFEEMGRVTGYSPSTLRRFGLRYHGLQLQNPRRDDARRLVTEAWANGEQNKLHLAQRFGVSIGSVASWVADLQEHRRIHVSTPQRLAMAGPFPAETAEVAQRAFEGDLPGAAAWLSRLTKKGLLRRIAPGRYDLPLQAVSEESP</sequence>
<feature type="compositionally biased region" description="Basic and acidic residues" evidence="1">
    <location>
        <begin position="1"/>
        <end position="16"/>
    </location>
</feature>
<evidence type="ECO:0000313" key="2">
    <source>
        <dbReference type="EMBL" id="RJF74490.1"/>
    </source>
</evidence>
<dbReference type="EMBL" id="QYUJ01000010">
    <property type="protein sequence ID" value="RJF74490.1"/>
    <property type="molecule type" value="Genomic_DNA"/>
</dbReference>
<feature type="region of interest" description="Disordered" evidence="1">
    <location>
        <begin position="1"/>
        <end position="27"/>
    </location>
</feature>
<gene>
    <name evidence="2" type="ORF">D3875_04205</name>
</gene>